<dbReference type="Gene3D" id="1.10.357.10">
    <property type="entry name" value="Tetracycline Repressor, domain 2"/>
    <property type="match status" value="1"/>
</dbReference>
<dbReference type="GO" id="GO:0003677">
    <property type="term" value="F:DNA binding"/>
    <property type="evidence" value="ECO:0007669"/>
    <property type="project" value="UniProtKB-UniRule"/>
</dbReference>
<dbReference type="PRINTS" id="PR00455">
    <property type="entry name" value="HTHTETR"/>
</dbReference>
<protein>
    <submittedName>
        <fullName evidence="6">TetR family transcriptional regulator</fullName>
    </submittedName>
</protein>
<reference evidence="6" key="1">
    <citation type="journal article" date="2014" name="Int. J. Syst. Evol. Microbiol.">
        <title>Complete genome sequence of Corynebacterium casei LMG S-19264T (=DSM 44701T), isolated from a smear-ripened cheese.</title>
        <authorList>
            <consortium name="US DOE Joint Genome Institute (JGI-PGF)"/>
            <person name="Walter F."/>
            <person name="Albersmeier A."/>
            <person name="Kalinowski J."/>
            <person name="Ruckert C."/>
        </authorList>
    </citation>
    <scope>NUCLEOTIDE SEQUENCE</scope>
    <source>
        <strain evidence="6">CGMCC 1.16012</strain>
    </source>
</reference>
<keyword evidence="1" id="KW-0805">Transcription regulation</keyword>
<dbReference type="PANTHER" id="PTHR47506">
    <property type="entry name" value="TRANSCRIPTIONAL REGULATORY PROTEIN"/>
    <property type="match status" value="1"/>
</dbReference>
<dbReference type="SUPFAM" id="SSF48498">
    <property type="entry name" value="Tetracyclin repressor-like, C-terminal domain"/>
    <property type="match status" value="1"/>
</dbReference>
<accession>A0A917AF36</accession>
<evidence type="ECO:0000256" key="1">
    <source>
        <dbReference type="ARBA" id="ARBA00023015"/>
    </source>
</evidence>
<dbReference type="InterPro" id="IPR036271">
    <property type="entry name" value="Tet_transcr_reg_TetR-rel_C_sf"/>
</dbReference>
<keyword evidence="7" id="KW-1185">Reference proteome</keyword>
<dbReference type="InterPro" id="IPR001647">
    <property type="entry name" value="HTH_TetR"/>
</dbReference>
<keyword evidence="3" id="KW-0804">Transcription</keyword>
<dbReference type="SUPFAM" id="SSF46689">
    <property type="entry name" value="Homeodomain-like"/>
    <property type="match status" value="1"/>
</dbReference>
<dbReference type="RefSeq" id="WP_095595717.1">
    <property type="nucleotide sequence ID" value="NZ_BMKN01000001.1"/>
</dbReference>
<dbReference type="Proteomes" id="UP000606730">
    <property type="component" value="Unassembled WGS sequence"/>
</dbReference>
<name>A0A917AF36_9RHOB</name>
<organism evidence="6 7">
    <name type="scientific">Actibacterium pelagium</name>
    <dbReference type="NCBI Taxonomy" id="2029103"/>
    <lineage>
        <taxon>Bacteria</taxon>
        <taxon>Pseudomonadati</taxon>
        <taxon>Pseudomonadota</taxon>
        <taxon>Alphaproteobacteria</taxon>
        <taxon>Rhodobacterales</taxon>
        <taxon>Roseobacteraceae</taxon>
        <taxon>Actibacterium</taxon>
    </lineage>
</organism>
<gene>
    <name evidence="6" type="ORF">GCM10011517_14880</name>
</gene>
<dbReference type="OrthoDB" id="9779746at2"/>
<sequence>MAGPKGYKREELLDRAIELFRRQGYAATSTAELVDTLAVNRKSMYSEFGSKQDLFEAALERYSAVNLSRVLAPIEAPGAGLAEIRAAFQSYAKSSEGAFAGLGCLMANTAAERAALDPGSAKYVDAYLQRVRSAFRKALENAKEAQHLGPDADVDGLADLFTMSVVGISVLVRAKADPAHVHAAARVATSLLPER</sequence>
<dbReference type="InterPro" id="IPR009057">
    <property type="entry name" value="Homeodomain-like_sf"/>
</dbReference>
<reference evidence="6" key="2">
    <citation type="submission" date="2020-09" db="EMBL/GenBank/DDBJ databases">
        <authorList>
            <person name="Sun Q."/>
            <person name="Zhou Y."/>
        </authorList>
    </citation>
    <scope>NUCLEOTIDE SEQUENCE</scope>
    <source>
        <strain evidence="6">CGMCC 1.16012</strain>
    </source>
</reference>
<evidence type="ECO:0000259" key="5">
    <source>
        <dbReference type="PROSITE" id="PS50977"/>
    </source>
</evidence>
<dbReference type="EMBL" id="BMKN01000001">
    <property type="protein sequence ID" value="GGE48120.1"/>
    <property type="molecule type" value="Genomic_DNA"/>
</dbReference>
<dbReference type="InterPro" id="IPR011075">
    <property type="entry name" value="TetR_C"/>
</dbReference>
<keyword evidence="2 4" id="KW-0238">DNA-binding</keyword>
<dbReference type="PROSITE" id="PS50977">
    <property type="entry name" value="HTH_TETR_2"/>
    <property type="match status" value="1"/>
</dbReference>
<dbReference type="Pfam" id="PF16925">
    <property type="entry name" value="TetR_C_13"/>
    <property type="match status" value="1"/>
</dbReference>
<comment type="caution">
    <text evidence="6">The sequence shown here is derived from an EMBL/GenBank/DDBJ whole genome shotgun (WGS) entry which is preliminary data.</text>
</comment>
<feature type="DNA-binding region" description="H-T-H motif" evidence="4">
    <location>
        <begin position="29"/>
        <end position="48"/>
    </location>
</feature>
<dbReference type="Gene3D" id="1.10.10.60">
    <property type="entry name" value="Homeodomain-like"/>
    <property type="match status" value="1"/>
</dbReference>
<dbReference type="AlphaFoldDB" id="A0A917AF36"/>
<dbReference type="Pfam" id="PF00440">
    <property type="entry name" value="TetR_N"/>
    <property type="match status" value="1"/>
</dbReference>
<evidence type="ECO:0000313" key="6">
    <source>
        <dbReference type="EMBL" id="GGE48120.1"/>
    </source>
</evidence>
<proteinExistence type="predicted"/>
<evidence type="ECO:0000256" key="4">
    <source>
        <dbReference type="PROSITE-ProRule" id="PRU00335"/>
    </source>
</evidence>
<evidence type="ECO:0000313" key="7">
    <source>
        <dbReference type="Proteomes" id="UP000606730"/>
    </source>
</evidence>
<dbReference type="PANTHER" id="PTHR47506:SF1">
    <property type="entry name" value="HTH-TYPE TRANSCRIPTIONAL REGULATOR YJDC"/>
    <property type="match status" value="1"/>
</dbReference>
<evidence type="ECO:0000256" key="3">
    <source>
        <dbReference type="ARBA" id="ARBA00023163"/>
    </source>
</evidence>
<evidence type="ECO:0000256" key="2">
    <source>
        <dbReference type="ARBA" id="ARBA00023125"/>
    </source>
</evidence>
<feature type="domain" description="HTH tetR-type" evidence="5">
    <location>
        <begin position="6"/>
        <end position="66"/>
    </location>
</feature>